<dbReference type="Proteomes" id="UP000008322">
    <property type="component" value="Chromosome"/>
</dbReference>
<protein>
    <submittedName>
        <fullName evidence="1">Uncharacterized protein</fullName>
    </submittedName>
</protein>
<accession>A0A6C6ZYL7</accession>
<proteinExistence type="predicted"/>
<dbReference type="AlphaFoldDB" id="A0A6C6ZYL7"/>
<dbReference type="EMBL" id="CP001144">
    <property type="protein sequence ID" value="ACH75800.1"/>
    <property type="molecule type" value="Genomic_DNA"/>
</dbReference>
<sequence>MPILDYLIEFFLKKYSSASPSVDLLSRESVITTIFIL</sequence>
<reference evidence="1 2" key="1">
    <citation type="journal article" date="2011" name="J. Bacteriol.">
        <title>Comparative genomics of 28 Salmonella enterica isolates: evidence for CRISPR-mediated adaptive sublineage evolution.</title>
        <authorList>
            <person name="Fricke W.F."/>
            <person name="Mammel M.K."/>
            <person name="McDermott P.F."/>
            <person name="Tartera C."/>
            <person name="White D.G."/>
            <person name="Leclerc J.E."/>
            <person name="Ravel J."/>
            <person name="Cebula T.A."/>
        </authorList>
    </citation>
    <scope>NUCLEOTIDE SEQUENCE [LARGE SCALE GENOMIC DNA]</scope>
    <source>
        <strain evidence="1 2">CT_02021853</strain>
    </source>
</reference>
<evidence type="ECO:0000313" key="1">
    <source>
        <dbReference type="EMBL" id="ACH75800.1"/>
    </source>
</evidence>
<evidence type="ECO:0000313" key="2">
    <source>
        <dbReference type="Proteomes" id="UP000008322"/>
    </source>
</evidence>
<dbReference type="KEGG" id="sed:SeD_A4152"/>
<organism evidence="1 2">
    <name type="scientific">Salmonella dublin (strain CT_02021853)</name>
    <dbReference type="NCBI Taxonomy" id="439851"/>
    <lineage>
        <taxon>Bacteria</taxon>
        <taxon>Pseudomonadati</taxon>
        <taxon>Pseudomonadota</taxon>
        <taxon>Gammaproteobacteria</taxon>
        <taxon>Enterobacterales</taxon>
        <taxon>Enterobacteriaceae</taxon>
        <taxon>Salmonella</taxon>
    </lineage>
</organism>
<name>A0A6C6ZYL7_SALDC</name>
<gene>
    <name evidence="1" type="ordered locus">SeD_A4152</name>
</gene>